<dbReference type="RefSeq" id="WP_236021286.1">
    <property type="nucleotide sequence ID" value="NZ_JAHVAI010000025.1"/>
</dbReference>
<proteinExistence type="predicted"/>
<accession>A0ABT3A0R5</accession>
<dbReference type="EMBL" id="JAOWKW010000009">
    <property type="protein sequence ID" value="MCV2879593.1"/>
    <property type="molecule type" value="Genomic_DNA"/>
</dbReference>
<evidence type="ECO:0000313" key="1">
    <source>
        <dbReference type="EMBL" id="MCV2879593.1"/>
    </source>
</evidence>
<dbReference type="InterPro" id="IPR007495">
    <property type="entry name" value="NqrM"/>
</dbReference>
<reference evidence="1 2" key="1">
    <citation type="submission" date="2022-10" db="EMBL/GenBank/DDBJ databases">
        <title>Sinirhodobacter sp. nov., isolated from ocean surface sediments.</title>
        <authorList>
            <person name="He W."/>
            <person name="Wang L."/>
            <person name="Zhang D.-F."/>
        </authorList>
    </citation>
    <scope>NUCLEOTIDE SEQUENCE [LARGE SCALE GENOMIC DNA]</scope>
    <source>
        <strain evidence="1 2">WL0115</strain>
    </source>
</reference>
<keyword evidence="2" id="KW-1185">Reference proteome</keyword>
<organism evidence="1 2">
    <name type="scientific">Sedimentimonas flavescens</name>
    <dbReference type="NCBI Taxonomy" id="2851012"/>
    <lineage>
        <taxon>Bacteria</taxon>
        <taxon>Pseudomonadati</taxon>
        <taxon>Pseudomonadota</taxon>
        <taxon>Alphaproteobacteria</taxon>
        <taxon>Rhodobacterales</taxon>
        <taxon>Rhodobacter group</taxon>
        <taxon>Sedimentimonas</taxon>
    </lineage>
</organism>
<name>A0ABT3A0R5_9RHOB</name>
<gene>
    <name evidence="1" type="primary">nqrM</name>
    <name evidence="1" type="ORF">OE699_12120</name>
</gene>
<dbReference type="Proteomes" id="UP001526166">
    <property type="component" value="Unassembled WGS sequence"/>
</dbReference>
<comment type="caution">
    <text evidence="1">The sequence shown here is derived from an EMBL/GenBank/DDBJ whole genome shotgun (WGS) entry which is preliminary data.</text>
</comment>
<dbReference type="Pfam" id="PF04400">
    <property type="entry name" value="NqrM"/>
    <property type="match status" value="1"/>
</dbReference>
<sequence>MTVALLLALGIVLLAVGGLALGMVFGRGPIKGSCGGMACLKDVACEGCPHRRAEEDRT</sequence>
<evidence type="ECO:0000313" key="2">
    <source>
        <dbReference type="Proteomes" id="UP001526166"/>
    </source>
</evidence>
<protein>
    <submittedName>
        <fullName evidence="1">(Na+)-NQR maturation NqrM</fullName>
    </submittedName>
</protein>